<evidence type="ECO:0000313" key="3">
    <source>
        <dbReference type="Proteomes" id="UP000011632"/>
    </source>
</evidence>
<name>L9Y5I6_9EURY</name>
<proteinExistence type="predicted"/>
<dbReference type="Proteomes" id="UP000011632">
    <property type="component" value="Unassembled WGS sequence"/>
</dbReference>
<organism evidence="2 3">
    <name type="scientific">Natrinema versiforme JCM 10478</name>
    <dbReference type="NCBI Taxonomy" id="1227496"/>
    <lineage>
        <taxon>Archaea</taxon>
        <taxon>Methanobacteriati</taxon>
        <taxon>Methanobacteriota</taxon>
        <taxon>Stenosarchaea group</taxon>
        <taxon>Halobacteria</taxon>
        <taxon>Halobacteriales</taxon>
        <taxon>Natrialbaceae</taxon>
        <taxon>Natrinema</taxon>
    </lineage>
</organism>
<reference evidence="2 3" key="1">
    <citation type="journal article" date="2014" name="PLoS Genet.">
        <title>Phylogenetically driven sequencing of extremely halophilic archaea reveals strategies for static and dynamic osmo-response.</title>
        <authorList>
            <person name="Becker E.A."/>
            <person name="Seitzer P.M."/>
            <person name="Tritt A."/>
            <person name="Larsen D."/>
            <person name="Krusor M."/>
            <person name="Yao A.I."/>
            <person name="Wu D."/>
            <person name="Madern D."/>
            <person name="Eisen J.A."/>
            <person name="Darling A.E."/>
            <person name="Facciotti M.T."/>
        </authorList>
    </citation>
    <scope>NUCLEOTIDE SEQUENCE [LARGE SCALE GENOMIC DNA]</scope>
    <source>
        <strain evidence="2 3">JCM 10478</strain>
    </source>
</reference>
<evidence type="ECO:0000256" key="1">
    <source>
        <dbReference type="SAM" id="MobiDB-lite"/>
    </source>
</evidence>
<evidence type="ECO:0000313" key="2">
    <source>
        <dbReference type="EMBL" id="ELY69335.1"/>
    </source>
</evidence>
<dbReference type="PATRIC" id="fig|1227496.3.peg.1061"/>
<feature type="region of interest" description="Disordered" evidence="1">
    <location>
        <begin position="1"/>
        <end position="44"/>
    </location>
</feature>
<gene>
    <name evidence="2" type="ORF">C489_05258</name>
</gene>
<keyword evidence="3" id="KW-1185">Reference proteome</keyword>
<dbReference type="OrthoDB" id="386638at2157"/>
<protein>
    <submittedName>
        <fullName evidence="2">Uncharacterized protein</fullName>
    </submittedName>
</protein>
<dbReference type="AlphaFoldDB" id="L9Y5I6"/>
<feature type="region of interest" description="Disordered" evidence="1">
    <location>
        <begin position="384"/>
        <end position="409"/>
    </location>
</feature>
<accession>L9Y5I6</accession>
<comment type="caution">
    <text evidence="2">The sequence shown here is derived from an EMBL/GenBank/DDBJ whole genome shotgun (WGS) entry which is preliminary data.</text>
</comment>
<sequence>MSDIGRGPTKEHSHSGPNDGGGSISPEFRNNRVTVGPDDDLQTKISDAGTLSAIEWEPGVYEIGETVVASDLSVWDVPAGAEFRPTADFTMFDLGATGFRLDGTIAIRDPTAETSSAYVVDCTGTQQSKYDHFDVRDVYNGVKIGSAGSSETQAESQFTKLEVRDVRNNPLIAEGETHDNHFGEAFLSAINGNIGLVWNTEGVDGGNIFDELKIVDTGSHNLHINGLSKDLFIQQLTLDKAGSNEGVNADGMLVETGARLLQIGQLWSGSADRHAVNFDASSSDPISGLQIGQAELINYDQIGFAANRYVQNGFIGHIETRGGDYGGRFLNSGHENVCIGSVRSRNNATNGWDAPGAVSDVHIGHEQVSDGIAQSQFSTVEGHGLEAAGTGNAPSAANYREGQTAENTDDSTLWIKSNGSMVQLA</sequence>
<dbReference type="EMBL" id="AOID01000016">
    <property type="protein sequence ID" value="ELY69335.1"/>
    <property type="molecule type" value="Genomic_DNA"/>
</dbReference>
<dbReference type="STRING" id="1227496.C489_05258"/>
<dbReference type="RefSeq" id="WP_006430105.1">
    <property type="nucleotide sequence ID" value="NZ_AOID01000016.1"/>
</dbReference>